<sequence>MIETDGSLFRHIQDLPTFRRGFVSGAPHAVPTGTTQHAIATRPEIHTDDVTRRITGTLFHHSGVIQPSGFFTVLEMP</sequence>
<dbReference type="RefSeq" id="WP_182949783.1">
    <property type="nucleotide sequence ID" value="NZ_JABEQK010000006.1"/>
</dbReference>
<proteinExistence type="predicted"/>
<organism evidence="1 2">
    <name type="scientific">Gluconacetobacter takamatsuzukensis</name>
    <dbReference type="NCBI Taxonomy" id="1286190"/>
    <lineage>
        <taxon>Bacteria</taxon>
        <taxon>Pseudomonadati</taxon>
        <taxon>Pseudomonadota</taxon>
        <taxon>Alphaproteobacteria</taxon>
        <taxon>Acetobacterales</taxon>
        <taxon>Acetobacteraceae</taxon>
        <taxon>Gluconacetobacter</taxon>
    </lineage>
</organism>
<evidence type="ECO:0000313" key="2">
    <source>
        <dbReference type="Proteomes" id="UP000540556"/>
    </source>
</evidence>
<accession>A0A7W4KE65</accession>
<protein>
    <submittedName>
        <fullName evidence="1">Uncharacterized protein</fullName>
    </submittedName>
</protein>
<dbReference type="EMBL" id="JABEQK010000006">
    <property type="protein sequence ID" value="MBB2205251.1"/>
    <property type="molecule type" value="Genomic_DNA"/>
</dbReference>
<comment type="caution">
    <text evidence="1">The sequence shown here is derived from an EMBL/GenBank/DDBJ whole genome shotgun (WGS) entry which is preliminary data.</text>
</comment>
<evidence type="ECO:0000313" key="1">
    <source>
        <dbReference type="EMBL" id="MBB2205251.1"/>
    </source>
</evidence>
<reference evidence="1 2" key="1">
    <citation type="submission" date="2020-04" db="EMBL/GenBank/DDBJ databases">
        <title>Description of novel Gluconacetobacter.</title>
        <authorList>
            <person name="Sombolestani A."/>
        </authorList>
    </citation>
    <scope>NUCLEOTIDE SEQUENCE [LARGE SCALE GENOMIC DNA]</scope>
    <source>
        <strain evidence="1 2">LMG 27800</strain>
    </source>
</reference>
<keyword evidence="2" id="KW-1185">Reference proteome</keyword>
<dbReference type="Proteomes" id="UP000540556">
    <property type="component" value="Unassembled WGS sequence"/>
</dbReference>
<dbReference type="AlphaFoldDB" id="A0A7W4KE65"/>
<name>A0A7W4KE65_9PROT</name>
<gene>
    <name evidence="1" type="ORF">HLH27_09515</name>
</gene>